<keyword evidence="2" id="KW-1185">Reference proteome</keyword>
<gene>
    <name evidence="1" type="ORF">AVEN_220224_1</name>
</gene>
<sequence length="97" mass="10991">MGESLKVLCLDISQKCREVGGVKRLFMGHEFSYEIKIVETDLVVGVREPWQDFSLQRIYREEMEDGGEEVTTDGISRGHELSYEIKIVEIGPVVEAG</sequence>
<dbReference type="AlphaFoldDB" id="A0A4Y2JGY5"/>
<dbReference type="Proteomes" id="UP000499080">
    <property type="component" value="Unassembled WGS sequence"/>
</dbReference>
<evidence type="ECO:0000313" key="2">
    <source>
        <dbReference type="Proteomes" id="UP000499080"/>
    </source>
</evidence>
<reference evidence="1 2" key="1">
    <citation type="journal article" date="2019" name="Sci. Rep.">
        <title>Orb-weaving spider Araneus ventricosus genome elucidates the spidroin gene catalogue.</title>
        <authorList>
            <person name="Kono N."/>
            <person name="Nakamura H."/>
            <person name="Ohtoshi R."/>
            <person name="Moran D.A.P."/>
            <person name="Shinohara A."/>
            <person name="Yoshida Y."/>
            <person name="Fujiwara M."/>
            <person name="Mori M."/>
            <person name="Tomita M."/>
            <person name="Arakawa K."/>
        </authorList>
    </citation>
    <scope>NUCLEOTIDE SEQUENCE [LARGE SCALE GENOMIC DNA]</scope>
</reference>
<dbReference type="EMBL" id="BGPR01003549">
    <property type="protein sequence ID" value="GBM89561.1"/>
    <property type="molecule type" value="Genomic_DNA"/>
</dbReference>
<organism evidence="1 2">
    <name type="scientific">Araneus ventricosus</name>
    <name type="common">Orbweaver spider</name>
    <name type="synonym">Epeira ventricosa</name>
    <dbReference type="NCBI Taxonomy" id="182803"/>
    <lineage>
        <taxon>Eukaryota</taxon>
        <taxon>Metazoa</taxon>
        <taxon>Ecdysozoa</taxon>
        <taxon>Arthropoda</taxon>
        <taxon>Chelicerata</taxon>
        <taxon>Arachnida</taxon>
        <taxon>Araneae</taxon>
        <taxon>Araneomorphae</taxon>
        <taxon>Entelegynae</taxon>
        <taxon>Araneoidea</taxon>
        <taxon>Araneidae</taxon>
        <taxon>Araneus</taxon>
    </lineage>
</organism>
<comment type="caution">
    <text evidence="1">The sequence shown here is derived from an EMBL/GenBank/DDBJ whole genome shotgun (WGS) entry which is preliminary data.</text>
</comment>
<protein>
    <submittedName>
        <fullName evidence="1">Uncharacterized protein</fullName>
    </submittedName>
</protein>
<accession>A0A4Y2JGY5</accession>
<name>A0A4Y2JGY5_ARAVE</name>
<evidence type="ECO:0000313" key="1">
    <source>
        <dbReference type="EMBL" id="GBM89561.1"/>
    </source>
</evidence>
<proteinExistence type="predicted"/>